<accession>A0A1T5J7T0</accession>
<feature type="transmembrane region" description="Helical" evidence="1">
    <location>
        <begin position="6"/>
        <end position="27"/>
    </location>
</feature>
<dbReference type="AlphaFoldDB" id="A0A1T5J7T0"/>
<proteinExistence type="inferred from homology"/>
<dbReference type="PANTHER" id="PTHR33269">
    <property type="entry name" value="NADH-UBIQUINONE OXIDOREDUCTASE CHAIN 6"/>
    <property type="match status" value="1"/>
</dbReference>
<protein>
    <recommendedName>
        <fullName evidence="1">NADH-quinone oxidoreductase subunit J</fullName>
        <ecNumber evidence="1">7.1.1.-</ecNumber>
    </recommendedName>
</protein>
<dbReference type="EC" id="7.1.1.-" evidence="1"/>
<evidence type="ECO:0000256" key="1">
    <source>
        <dbReference type="RuleBase" id="RU004429"/>
    </source>
</evidence>
<gene>
    <name evidence="3" type="ORF">SAMN04324258_1106</name>
</gene>
<keyword evidence="1" id="KW-1133">Transmembrane helix</keyword>
<keyword evidence="1" id="KW-0812">Transmembrane</keyword>
<dbReference type="EMBL" id="FUZQ01000002">
    <property type="protein sequence ID" value="SKC47386.1"/>
    <property type="molecule type" value="Genomic_DNA"/>
</dbReference>
<organism evidence="3 4">
    <name type="scientific">Krasilnikoviella flava</name>
    <dbReference type="NCBI Taxonomy" id="526729"/>
    <lineage>
        <taxon>Bacteria</taxon>
        <taxon>Bacillati</taxon>
        <taxon>Actinomycetota</taxon>
        <taxon>Actinomycetes</taxon>
        <taxon>Micrococcales</taxon>
        <taxon>Promicromonosporaceae</taxon>
        <taxon>Krasilnikoviella</taxon>
    </lineage>
</organism>
<evidence type="ECO:0000313" key="4">
    <source>
        <dbReference type="Proteomes" id="UP000189777"/>
    </source>
</evidence>
<dbReference type="InterPro" id="IPR001457">
    <property type="entry name" value="NADH_UbQ/plastoQ_OxRdtase_su6"/>
</dbReference>
<keyword evidence="1" id="KW-0874">Quinone</keyword>
<feature type="transmembrane region" description="Helical" evidence="1">
    <location>
        <begin position="34"/>
        <end position="51"/>
    </location>
</feature>
<sequence>MTASGAEAALFWVLAPLMVLAALGLLFARKAVHAAVCVMFVMVGLAILYVAQEAPFLGVVQVVVYTGAVMMLFLFVLMLVGVDAADSLTETIKGQRWVGVLLGLGLVVVLLGVIAQATFPPAVGLAEANAVTNPVALARVLLGDYVLAMEVVGVLLVTAALAGLVLTHRRRLSVRPTQRVLAAARVAALPQGRTLTPLPAPGVYAQNNAMDTPALGPDGEPLPHSVPRVLRIRGQERSATAVLAEEETLVARDDLRLIGVGPTSGEAVPAPVGLVETTSGASPGSTTGGTGTTGEDEDGGVR</sequence>
<comment type="catalytic activity">
    <reaction evidence="1">
        <text>a quinone + NADH + 5 H(+)(in) = a quinol + NAD(+) + 4 H(+)(out)</text>
        <dbReference type="Rhea" id="RHEA:57888"/>
        <dbReference type="ChEBI" id="CHEBI:15378"/>
        <dbReference type="ChEBI" id="CHEBI:24646"/>
        <dbReference type="ChEBI" id="CHEBI:57540"/>
        <dbReference type="ChEBI" id="CHEBI:57945"/>
        <dbReference type="ChEBI" id="CHEBI:132124"/>
    </reaction>
</comment>
<feature type="transmembrane region" description="Helical" evidence="1">
    <location>
        <begin position="63"/>
        <end position="85"/>
    </location>
</feature>
<comment type="function">
    <text evidence="1">NDH-1 shuttles electrons from NADH, via FMN and iron-sulfur (Fe-S) centers, to quinones in the respiratory chain. Couples the redox reaction to proton translocation (for every two electrons transferred, four hydrogen ions are translocated across the cytoplasmic membrane), and thus conserves the redox energy in a proton gradient.</text>
</comment>
<keyword evidence="1" id="KW-1003">Cell membrane</keyword>
<keyword evidence="1" id="KW-0520">NAD</keyword>
<dbReference type="GO" id="GO:0008137">
    <property type="term" value="F:NADH dehydrogenase (ubiquinone) activity"/>
    <property type="evidence" value="ECO:0007669"/>
    <property type="project" value="UniProtKB-UniRule"/>
</dbReference>
<feature type="transmembrane region" description="Helical" evidence="1">
    <location>
        <begin position="145"/>
        <end position="166"/>
    </location>
</feature>
<keyword evidence="1" id="KW-0472">Membrane</keyword>
<dbReference type="NCBIfam" id="NF005165">
    <property type="entry name" value="PRK06638.1-5"/>
    <property type="match status" value="1"/>
</dbReference>
<evidence type="ECO:0000313" key="3">
    <source>
        <dbReference type="EMBL" id="SKC47386.1"/>
    </source>
</evidence>
<dbReference type="GO" id="GO:0005886">
    <property type="term" value="C:plasma membrane"/>
    <property type="evidence" value="ECO:0007669"/>
    <property type="project" value="UniProtKB-SubCell"/>
</dbReference>
<name>A0A1T5J7T0_9MICO</name>
<dbReference type="STRING" id="526729.SAMN04324258_1106"/>
<feature type="compositionally biased region" description="Low complexity" evidence="2">
    <location>
        <begin position="276"/>
        <end position="285"/>
    </location>
</feature>
<dbReference type="OrthoDB" id="13239at2"/>
<dbReference type="Gene3D" id="1.20.120.1200">
    <property type="entry name" value="NADH-ubiquinone/plastoquinone oxidoreductase chain 6, subunit NuoJ"/>
    <property type="match status" value="1"/>
</dbReference>
<dbReference type="InterPro" id="IPR042106">
    <property type="entry name" value="Nuo/plastoQ_OxRdtase_6_NuoJ"/>
</dbReference>
<dbReference type="Pfam" id="PF00499">
    <property type="entry name" value="Oxidored_q3"/>
    <property type="match status" value="1"/>
</dbReference>
<reference evidence="3 4" key="1">
    <citation type="submission" date="2017-02" db="EMBL/GenBank/DDBJ databases">
        <authorList>
            <person name="Peterson S.W."/>
        </authorList>
    </citation>
    <scope>NUCLEOTIDE SEQUENCE [LARGE SCALE GENOMIC DNA]</scope>
    <source>
        <strain evidence="3 4">DSM 21481</strain>
    </source>
</reference>
<dbReference type="PANTHER" id="PTHR33269:SF19">
    <property type="entry name" value="NADH-QUINONE OXIDOREDUCTASE SUBUNIT J"/>
    <property type="match status" value="1"/>
</dbReference>
<dbReference type="GO" id="GO:0048038">
    <property type="term" value="F:quinone binding"/>
    <property type="evidence" value="ECO:0007669"/>
    <property type="project" value="UniProtKB-UniRule"/>
</dbReference>
<feature type="transmembrane region" description="Helical" evidence="1">
    <location>
        <begin position="97"/>
        <end position="119"/>
    </location>
</feature>
<feature type="region of interest" description="Disordered" evidence="2">
    <location>
        <begin position="262"/>
        <end position="302"/>
    </location>
</feature>
<dbReference type="Proteomes" id="UP000189777">
    <property type="component" value="Unassembled WGS sequence"/>
</dbReference>
<comment type="subcellular location">
    <subcellularLocation>
        <location evidence="1">Cell membrane</location>
        <topology evidence="1">Multi-pass membrane protein</topology>
    </subcellularLocation>
</comment>
<comment type="similarity">
    <text evidence="1">Belongs to the complex I subunit 6 family.</text>
</comment>
<evidence type="ECO:0000256" key="2">
    <source>
        <dbReference type="SAM" id="MobiDB-lite"/>
    </source>
</evidence>
<keyword evidence="4" id="KW-1185">Reference proteome</keyword>